<proteinExistence type="predicted"/>
<gene>
    <name evidence="1" type="ORF">KCU76_g721</name>
</gene>
<evidence type="ECO:0000313" key="1">
    <source>
        <dbReference type="EMBL" id="KAG9700466.1"/>
    </source>
</evidence>
<sequence length="254" mass="28732">MASTSHDIERLNNFLLPACRLSSSLTTLSNGLYLITCLQYKGRPIKDNLKAFIDGDLEKIRENNLVLARSSSTAALAALLYEGRSILRLLRTIPELAKLYHLLTSPHKDKRSWWSRVIEHGLFTTYHGMENVATLVDYRILPQSWLERLGDGSPTAIYTLAYRLWMLGITLRALRLLGAFNQYLRENTAPQLPVVGVGPVLSACYLPIGWTLSGWIEHEIPGWHMILHYIGDGIGEARHHSKSWSRTKVQEGNN</sequence>
<protein>
    <submittedName>
        <fullName evidence="1">Uncharacterized protein</fullName>
    </submittedName>
</protein>
<dbReference type="Proteomes" id="UP000779574">
    <property type="component" value="Unassembled WGS sequence"/>
</dbReference>
<evidence type="ECO:0000313" key="2">
    <source>
        <dbReference type="Proteomes" id="UP000779574"/>
    </source>
</evidence>
<organism evidence="1 2">
    <name type="scientific">Aureobasidium melanogenum</name>
    <name type="common">Aureobasidium pullulans var. melanogenum</name>
    <dbReference type="NCBI Taxonomy" id="46634"/>
    <lineage>
        <taxon>Eukaryota</taxon>
        <taxon>Fungi</taxon>
        <taxon>Dikarya</taxon>
        <taxon>Ascomycota</taxon>
        <taxon>Pezizomycotina</taxon>
        <taxon>Dothideomycetes</taxon>
        <taxon>Dothideomycetidae</taxon>
        <taxon>Dothideales</taxon>
        <taxon>Saccotheciaceae</taxon>
        <taxon>Aureobasidium</taxon>
    </lineage>
</organism>
<dbReference type="EMBL" id="JAHFXF010000015">
    <property type="protein sequence ID" value="KAG9700466.1"/>
    <property type="molecule type" value="Genomic_DNA"/>
</dbReference>
<accession>A0A9P8JFV4</accession>
<name>A0A9P8JFV4_AURME</name>
<reference evidence="1" key="2">
    <citation type="submission" date="2021-08" db="EMBL/GenBank/DDBJ databases">
        <authorList>
            <person name="Gostincar C."/>
            <person name="Sun X."/>
            <person name="Song Z."/>
            <person name="Gunde-Cimerman N."/>
        </authorList>
    </citation>
    <scope>NUCLEOTIDE SEQUENCE</scope>
    <source>
        <strain evidence="1">EXF-9911</strain>
    </source>
</reference>
<comment type="caution">
    <text evidence="1">The sequence shown here is derived from an EMBL/GenBank/DDBJ whole genome shotgun (WGS) entry which is preliminary data.</text>
</comment>
<reference evidence="1" key="1">
    <citation type="journal article" date="2021" name="J Fungi (Basel)">
        <title>Virulence traits and population genomics of the black yeast Aureobasidium melanogenum.</title>
        <authorList>
            <person name="Cernosa A."/>
            <person name="Sun X."/>
            <person name="Gostincar C."/>
            <person name="Fang C."/>
            <person name="Gunde-Cimerman N."/>
            <person name="Song Z."/>
        </authorList>
    </citation>
    <scope>NUCLEOTIDE SEQUENCE</scope>
    <source>
        <strain evidence="1">EXF-9911</strain>
    </source>
</reference>
<feature type="non-terminal residue" evidence="1">
    <location>
        <position position="1"/>
    </location>
</feature>
<dbReference type="AlphaFoldDB" id="A0A9P8JFV4"/>